<organism evidence="2 3">
    <name type="scientific">Cuscuta australis</name>
    <dbReference type="NCBI Taxonomy" id="267555"/>
    <lineage>
        <taxon>Eukaryota</taxon>
        <taxon>Viridiplantae</taxon>
        <taxon>Streptophyta</taxon>
        <taxon>Embryophyta</taxon>
        <taxon>Tracheophyta</taxon>
        <taxon>Spermatophyta</taxon>
        <taxon>Magnoliopsida</taxon>
        <taxon>eudicotyledons</taxon>
        <taxon>Gunneridae</taxon>
        <taxon>Pentapetalae</taxon>
        <taxon>asterids</taxon>
        <taxon>lamiids</taxon>
        <taxon>Solanales</taxon>
        <taxon>Convolvulaceae</taxon>
        <taxon>Cuscuteae</taxon>
        <taxon>Cuscuta</taxon>
        <taxon>Cuscuta subgen. Grammica</taxon>
        <taxon>Cuscuta sect. Cleistogrammica</taxon>
    </lineage>
</organism>
<dbReference type="PANTHER" id="PTHR36798:SF2">
    <property type="entry name" value="LARGE RIBOSOMAL SUBUNIT PROTEIN CL38"/>
    <property type="match status" value="1"/>
</dbReference>
<accession>A0A328D8I3</accession>
<dbReference type="GO" id="GO:0006412">
    <property type="term" value="P:translation"/>
    <property type="evidence" value="ECO:0007669"/>
    <property type="project" value="InterPro"/>
</dbReference>
<dbReference type="EMBL" id="NQVE01000194">
    <property type="protein sequence ID" value="RAL40599.1"/>
    <property type="molecule type" value="Genomic_DNA"/>
</dbReference>
<sequence>MSVSATGISRMVVPHRSPPPPIGVSAVKLPDLRSPGGVGGLAIECSSRPKKKGTAHHNKTRPKKSQPWDIRRRGPTFYPPLPPLPPDWTVVTEQNSVAAASEPPVAE</sequence>
<evidence type="ECO:0000313" key="3">
    <source>
        <dbReference type="Proteomes" id="UP000249390"/>
    </source>
</evidence>
<protein>
    <recommendedName>
        <fullName evidence="4">50S ribosomal protein 6, chloroplastic</fullName>
    </recommendedName>
</protein>
<evidence type="ECO:0000313" key="2">
    <source>
        <dbReference type="EMBL" id="RAL40599.1"/>
    </source>
</evidence>
<feature type="region of interest" description="Disordered" evidence="1">
    <location>
        <begin position="38"/>
        <end position="107"/>
    </location>
</feature>
<dbReference type="GO" id="GO:0003735">
    <property type="term" value="F:structural constituent of ribosome"/>
    <property type="evidence" value="ECO:0007669"/>
    <property type="project" value="InterPro"/>
</dbReference>
<name>A0A328D8I3_9ASTE</name>
<feature type="compositionally biased region" description="Basic residues" evidence="1">
    <location>
        <begin position="48"/>
        <end position="64"/>
    </location>
</feature>
<dbReference type="AlphaFoldDB" id="A0A328D8I3"/>
<evidence type="ECO:0000256" key="1">
    <source>
        <dbReference type="SAM" id="MobiDB-lite"/>
    </source>
</evidence>
<feature type="compositionally biased region" description="Pro residues" evidence="1">
    <location>
        <begin position="77"/>
        <end position="86"/>
    </location>
</feature>
<dbReference type="Proteomes" id="UP000249390">
    <property type="component" value="Unassembled WGS sequence"/>
</dbReference>
<gene>
    <name evidence="2" type="ORF">DM860_006669</name>
</gene>
<dbReference type="GO" id="GO:0005840">
    <property type="term" value="C:ribosome"/>
    <property type="evidence" value="ECO:0007669"/>
    <property type="project" value="InterPro"/>
</dbReference>
<proteinExistence type="predicted"/>
<dbReference type="PANTHER" id="PTHR36798">
    <property type="entry name" value="50S RIBOSOMAL PROTEIN 6, CHLOROPLASTIC"/>
    <property type="match status" value="1"/>
</dbReference>
<dbReference type="InterPro" id="IPR020526">
    <property type="entry name" value="Ribosomal_cL38"/>
</dbReference>
<dbReference type="GO" id="GO:0009507">
    <property type="term" value="C:chloroplast"/>
    <property type="evidence" value="ECO:0007669"/>
    <property type="project" value="InterPro"/>
</dbReference>
<dbReference type="GO" id="GO:0019843">
    <property type="term" value="F:rRNA binding"/>
    <property type="evidence" value="ECO:0007669"/>
    <property type="project" value="InterPro"/>
</dbReference>
<reference evidence="2 3" key="1">
    <citation type="submission" date="2018-06" db="EMBL/GenBank/DDBJ databases">
        <title>The Genome of Cuscuta australis (Dodder) Provides Insight into the Evolution of Plant Parasitism.</title>
        <authorList>
            <person name="Liu H."/>
        </authorList>
    </citation>
    <scope>NUCLEOTIDE SEQUENCE [LARGE SCALE GENOMIC DNA]</scope>
    <source>
        <strain evidence="3">cv. Yunnan</strain>
        <tissue evidence="2">Vines</tissue>
    </source>
</reference>
<evidence type="ECO:0008006" key="4">
    <source>
        <dbReference type="Google" id="ProtNLM"/>
    </source>
</evidence>
<feature type="region of interest" description="Disordered" evidence="1">
    <location>
        <begin position="1"/>
        <end position="24"/>
    </location>
</feature>
<keyword evidence="3" id="KW-1185">Reference proteome</keyword>
<dbReference type="Pfam" id="PF17257">
    <property type="entry name" value="DUF5323"/>
    <property type="match status" value="1"/>
</dbReference>
<comment type="caution">
    <text evidence="2">The sequence shown here is derived from an EMBL/GenBank/DDBJ whole genome shotgun (WGS) entry which is preliminary data.</text>
</comment>